<dbReference type="AlphaFoldDB" id="I2FZJ6"/>
<dbReference type="GO" id="GO:0004825">
    <property type="term" value="F:methionine-tRNA ligase activity"/>
    <property type="evidence" value="ECO:0007669"/>
    <property type="project" value="UniProtKB-EC"/>
</dbReference>
<keyword evidence="4 10" id="KW-0547">Nucleotide-binding</keyword>
<evidence type="ECO:0000313" key="13">
    <source>
        <dbReference type="EMBL" id="CCF52339.1"/>
    </source>
</evidence>
<dbReference type="OrthoDB" id="24670at2759"/>
<organism evidence="13 14">
    <name type="scientific">Ustilago hordei</name>
    <name type="common">Barley covered smut fungus</name>
    <dbReference type="NCBI Taxonomy" id="120017"/>
    <lineage>
        <taxon>Eukaryota</taxon>
        <taxon>Fungi</taxon>
        <taxon>Dikarya</taxon>
        <taxon>Basidiomycota</taxon>
        <taxon>Ustilaginomycotina</taxon>
        <taxon>Ustilaginomycetes</taxon>
        <taxon>Ustilaginales</taxon>
        <taxon>Ustilaginaceae</taxon>
        <taxon>Ustilago</taxon>
    </lineage>
</organism>
<dbReference type="Pfam" id="PF09334">
    <property type="entry name" value="tRNA-synt_1g"/>
    <property type="match status" value="2"/>
</dbReference>
<dbReference type="FunFam" id="2.170.220.10:FF:000001">
    <property type="entry name" value="methionine--tRNA ligase, mitochondrial"/>
    <property type="match status" value="1"/>
</dbReference>
<sequence length="681" mass="76115">MLASLRAFPLARRSLLSSAGSITYQQSPRIRALRSTPAVSSSRSRTFASNGTDSDSSAKATGSPDLKPYFATTPIFYANADPHIGHLYSDIIADVLARYHGYMRSGYSAYSRTGEPVDLASIPTVEPVKSLLSTGTDEHGLKIQKVAEASNEDPRALGDRISQRFKQLADAANINYSRFIRTTDSEHKASVEHLWRTLREKGWIYQGSHEGWYAVSDEAFYPETQVHEVTVDGQKQMQSIETGAKVEWSQEVNYKFKLSAFQEPLMKWLKDNPQAIQPAQKYAEVLQEIESGLSDLSISRPRSRLQWGIPVPDDPEHTIYVWVDALTNYLTVAGYPGWVTDPSSVAKSTNAWPADVHVVGKDILRFHAIYWPALLLAAGLPPPKTVLAHSHWTMNKAKMSKSCGNVANPFEAISQFGLDPLRFFLMRVGGNFGSDSDYNPEVLVEYQRKYLHGQLGNLVSRICAPKIHARLSDFPRDEETQVLKRPSRKEVTAHLVKTLPDSDTNKMCQKLEYDLINLPGTVDALMQQFEVAKALEVILETVIGGTNKVLQRLKPWAPSTHPIVALESVVLVTESLRISALLLQPFMPDKMNTLLDTLKIPASKRTHPKDLVVTDEEGRLVSHAVQRLEGEDKPEPLFPRIDVLEPKIDVLEPKMDVLEPKIDVLEPKIDVLEPKIDVLES</sequence>
<keyword evidence="14" id="KW-1185">Reference proteome</keyword>
<protein>
    <recommendedName>
        <fullName evidence="9">Probable methionine--tRNA ligase, mitochondrial</fullName>
        <ecNumber evidence="2">6.1.1.10</ecNumber>
    </recommendedName>
</protein>
<dbReference type="GO" id="GO:0005739">
    <property type="term" value="C:mitochondrion"/>
    <property type="evidence" value="ECO:0007669"/>
    <property type="project" value="UniProtKB-ARBA"/>
</dbReference>
<evidence type="ECO:0000313" key="14">
    <source>
        <dbReference type="Proteomes" id="UP000006174"/>
    </source>
</evidence>
<dbReference type="InterPro" id="IPR033911">
    <property type="entry name" value="MetRS_core"/>
</dbReference>
<evidence type="ECO:0000256" key="5">
    <source>
        <dbReference type="ARBA" id="ARBA00022840"/>
    </source>
</evidence>
<comment type="caution">
    <text evidence="13">The sequence shown here is derived from an EMBL/GenBank/DDBJ whole genome shotgun (WGS) entry which is preliminary data.</text>
</comment>
<evidence type="ECO:0000256" key="10">
    <source>
        <dbReference type="RuleBase" id="RU363039"/>
    </source>
</evidence>
<dbReference type="CDD" id="cd00814">
    <property type="entry name" value="MetRS_core"/>
    <property type="match status" value="1"/>
</dbReference>
<keyword evidence="7 10" id="KW-0030">Aminoacyl-tRNA synthetase</keyword>
<name>I2FZJ6_USTHO</name>
<keyword evidence="3 10" id="KW-0436">Ligase</keyword>
<dbReference type="PANTHER" id="PTHR43326">
    <property type="entry name" value="METHIONYL-TRNA SYNTHETASE"/>
    <property type="match status" value="1"/>
</dbReference>
<accession>I2FZJ6</accession>
<dbReference type="InterPro" id="IPR009080">
    <property type="entry name" value="tRNAsynth_Ia_anticodon-bd"/>
</dbReference>
<keyword evidence="5 10" id="KW-0067">ATP-binding</keyword>
<comment type="catalytic activity">
    <reaction evidence="8">
        <text>tRNA(Met) + L-methionine + ATP = L-methionyl-tRNA(Met) + AMP + diphosphate</text>
        <dbReference type="Rhea" id="RHEA:13481"/>
        <dbReference type="Rhea" id="RHEA-COMP:9667"/>
        <dbReference type="Rhea" id="RHEA-COMP:9698"/>
        <dbReference type="ChEBI" id="CHEBI:30616"/>
        <dbReference type="ChEBI" id="CHEBI:33019"/>
        <dbReference type="ChEBI" id="CHEBI:57844"/>
        <dbReference type="ChEBI" id="CHEBI:78442"/>
        <dbReference type="ChEBI" id="CHEBI:78530"/>
        <dbReference type="ChEBI" id="CHEBI:456215"/>
        <dbReference type="EC" id="6.1.1.10"/>
    </reaction>
</comment>
<dbReference type="GO" id="GO:0006431">
    <property type="term" value="P:methionyl-tRNA aminoacylation"/>
    <property type="evidence" value="ECO:0007669"/>
    <property type="project" value="InterPro"/>
</dbReference>
<dbReference type="SUPFAM" id="SSF47323">
    <property type="entry name" value="Anticodon-binding domain of a subclass of class I aminoacyl-tRNA synthetases"/>
    <property type="match status" value="1"/>
</dbReference>
<feature type="region of interest" description="Disordered" evidence="11">
    <location>
        <begin position="33"/>
        <end position="63"/>
    </location>
</feature>
<feature type="domain" description="Methionyl/Leucyl tRNA synthetase" evidence="12">
    <location>
        <begin position="130"/>
        <end position="462"/>
    </location>
</feature>
<dbReference type="InterPro" id="IPR014729">
    <property type="entry name" value="Rossmann-like_a/b/a_fold"/>
</dbReference>
<dbReference type="InterPro" id="IPR023457">
    <property type="entry name" value="Met-tRNA_synth_2"/>
</dbReference>
<feature type="domain" description="Methionyl/Leucyl tRNA synthetase" evidence="12">
    <location>
        <begin position="70"/>
        <end position="100"/>
    </location>
</feature>
<evidence type="ECO:0000259" key="12">
    <source>
        <dbReference type="Pfam" id="PF09334"/>
    </source>
</evidence>
<dbReference type="Proteomes" id="UP000006174">
    <property type="component" value="Unassembled WGS sequence"/>
</dbReference>
<gene>
    <name evidence="13" type="ORF">UHOR_03397</name>
</gene>
<dbReference type="GO" id="GO:0005524">
    <property type="term" value="F:ATP binding"/>
    <property type="evidence" value="ECO:0007669"/>
    <property type="project" value="UniProtKB-KW"/>
</dbReference>
<dbReference type="Gene3D" id="2.170.220.10">
    <property type="match status" value="1"/>
</dbReference>
<keyword evidence="6 10" id="KW-0648">Protein biosynthesis</keyword>
<evidence type="ECO:0000256" key="9">
    <source>
        <dbReference type="ARBA" id="ARBA00068817"/>
    </source>
</evidence>
<dbReference type="STRING" id="1128400.I2FZJ6"/>
<dbReference type="eggNOG" id="KOG0436">
    <property type="taxonomic scope" value="Eukaryota"/>
</dbReference>
<dbReference type="InterPro" id="IPR014758">
    <property type="entry name" value="Met-tRNA_synth"/>
</dbReference>
<evidence type="ECO:0000256" key="2">
    <source>
        <dbReference type="ARBA" id="ARBA00012838"/>
    </source>
</evidence>
<dbReference type="PANTHER" id="PTHR43326:SF1">
    <property type="entry name" value="METHIONINE--TRNA LIGASE, MITOCHONDRIAL"/>
    <property type="match status" value="1"/>
</dbReference>
<evidence type="ECO:0000256" key="11">
    <source>
        <dbReference type="SAM" id="MobiDB-lite"/>
    </source>
</evidence>
<evidence type="ECO:0000256" key="6">
    <source>
        <dbReference type="ARBA" id="ARBA00022917"/>
    </source>
</evidence>
<proteinExistence type="inferred from homology"/>
<dbReference type="NCBIfam" id="TIGR00398">
    <property type="entry name" value="metG"/>
    <property type="match status" value="1"/>
</dbReference>
<evidence type="ECO:0000256" key="3">
    <source>
        <dbReference type="ARBA" id="ARBA00022598"/>
    </source>
</evidence>
<dbReference type="EMBL" id="CAGI01000173">
    <property type="protein sequence ID" value="CCF52339.1"/>
    <property type="molecule type" value="Genomic_DNA"/>
</dbReference>
<dbReference type="Gene3D" id="1.10.730.10">
    <property type="entry name" value="Isoleucyl-tRNA Synthetase, Domain 1"/>
    <property type="match status" value="1"/>
</dbReference>
<evidence type="ECO:0000256" key="8">
    <source>
        <dbReference type="ARBA" id="ARBA00047364"/>
    </source>
</evidence>
<dbReference type="Gene3D" id="3.40.50.620">
    <property type="entry name" value="HUPs"/>
    <property type="match status" value="1"/>
</dbReference>
<dbReference type="HOGENOM" id="CLU_009710_9_0_1"/>
<reference evidence="13 14" key="1">
    <citation type="journal article" date="2012" name="Plant Cell">
        <title>Genome comparison of barley and maize smut fungi reveals targeted loss of RNA silencing components and species-specific presence of transposable elements.</title>
        <authorList>
            <person name="Laurie J.D."/>
            <person name="Ali S."/>
            <person name="Linning R."/>
            <person name="Mannhaupt G."/>
            <person name="Wong P."/>
            <person name="Gueldener U."/>
            <person name="Muensterkoetter M."/>
            <person name="Moore R."/>
            <person name="Kahmann R."/>
            <person name="Bakkeren G."/>
            <person name="Schirawski J."/>
        </authorList>
    </citation>
    <scope>NUCLEOTIDE SEQUENCE [LARGE SCALE GENOMIC DNA]</scope>
    <source>
        <strain evidence="14">Uh4875-4</strain>
    </source>
</reference>
<comment type="similarity">
    <text evidence="1 10">Belongs to the class-I aminoacyl-tRNA synthetase family.</text>
</comment>
<evidence type="ECO:0000256" key="1">
    <source>
        <dbReference type="ARBA" id="ARBA00005594"/>
    </source>
</evidence>
<evidence type="ECO:0000256" key="7">
    <source>
        <dbReference type="ARBA" id="ARBA00023146"/>
    </source>
</evidence>
<dbReference type="SUPFAM" id="SSF52374">
    <property type="entry name" value="Nucleotidylyl transferase"/>
    <property type="match status" value="1"/>
</dbReference>
<dbReference type="InterPro" id="IPR015413">
    <property type="entry name" value="Methionyl/Leucyl_tRNA_Synth"/>
</dbReference>
<dbReference type="EC" id="6.1.1.10" evidence="2"/>
<feature type="compositionally biased region" description="Polar residues" evidence="11">
    <location>
        <begin position="37"/>
        <end position="60"/>
    </location>
</feature>
<dbReference type="OMA" id="MDTQAFC"/>
<dbReference type="PRINTS" id="PR01041">
    <property type="entry name" value="TRNASYNTHMET"/>
</dbReference>
<evidence type="ECO:0000256" key="4">
    <source>
        <dbReference type="ARBA" id="ARBA00022741"/>
    </source>
</evidence>